<organism evidence="4 5">
    <name type="scientific">Methylomonas rivi</name>
    <dbReference type="NCBI Taxonomy" id="2952226"/>
    <lineage>
        <taxon>Bacteria</taxon>
        <taxon>Pseudomonadati</taxon>
        <taxon>Pseudomonadota</taxon>
        <taxon>Gammaproteobacteria</taxon>
        <taxon>Methylococcales</taxon>
        <taxon>Methylococcaceae</taxon>
        <taxon>Methylomonas</taxon>
    </lineage>
</organism>
<reference evidence="4 5" key="1">
    <citation type="submission" date="2022-07" db="EMBL/GenBank/DDBJ databases">
        <title>Methylomonas rivi sp. nov., Methylomonas rosea sp. nov., Methylomonas aureus sp. nov. and Methylomonas subterranea sp. nov., four novel methanotrophs isolated from a freshwater creek and the deep terrestrial subsurface.</title>
        <authorList>
            <person name="Abin C."/>
            <person name="Sankaranarayanan K."/>
            <person name="Garner C."/>
            <person name="Sindelar R."/>
            <person name="Kotary K."/>
            <person name="Garner R."/>
            <person name="Barclay S."/>
            <person name="Lawson P."/>
            <person name="Krumholz L."/>
        </authorList>
    </citation>
    <scope>NUCLEOTIDE SEQUENCE [LARGE SCALE GENOMIC DNA]</scope>
    <source>
        <strain evidence="4 5">WSC-6</strain>
    </source>
</reference>
<evidence type="ECO:0000256" key="1">
    <source>
        <dbReference type="ARBA" id="ARBA00009353"/>
    </source>
</evidence>
<dbReference type="Proteomes" id="UP001524586">
    <property type="component" value="Unassembled WGS sequence"/>
</dbReference>
<dbReference type="InterPro" id="IPR036291">
    <property type="entry name" value="NAD(P)-bd_dom_sf"/>
</dbReference>
<sequence>MSNKPILITGGTGFLGSALTFKWLQEDQPVTIFSRSADKVQRAFGNRVQAVTRTEDLPDASGYRAVVNLAGAGIFDQRWSEARKQVLRESRIDFTRQLANWINRSVSPPDVLINGSAIGFYGDQGDALLTELSSPQVDFSQQLCADWEQAALQAEAGGTRVCLIRTGLVLGRNGGLLKRMLLPFRFGLGGRLGRGDQWMSWVHIHDWLAIVQAMIDNPTMRGAYNATAPIPVTNTEFSNCLAGVLNRPLLLPLPEFALKLLLGEMAALVLGSQRVIPQRLLDQGHVFEFTQLDVALRNLLLPAQ</sequence>
<dbReference type="PANTHER" id="PTHR11092:SF0">
    <property type="entry name" value="EPIMERASE FAMILY PROTEIN SDR39U1"/>
    <property type="match status" value="1"/>
</dbReference>
<dbReference type="SUPFAM" id="SSF51735">
    <property type="entry name" value="NAD(P)-binding Rossmann-fold domains"/>
    <property type="match status" value="1"/>
</dbReference>
<dbReference type="EMBL" id="JANIBK010000010">
    <property type="protein sequence ID" value="MCQ8127530.1"/>
    <property type="molecule type" value="Genomic_DNA"/>
</dbReference>
<protein>
    <submittedName>
        <fullName evidence="4">TIGR01777 family oxidoreductase</fullName>
    </submittedName>
</protein>
<proteinExistence type="inferred from homology"/>
<comment type="caution">
    <text evidence="4">The sequence shown here is derived from an EMBL/GenBank/DDBJ whole genome shotgun (WGS) entry which is preliminary data.</text>
</comment>
<gene>
    <name evidence="4" type="ORF">NP596_03580</name>
</gene>
<evidence type="ECO:0000259" key="2">
    <source>
        <dbReference type="Pfam" id="PF01370"/>
    </source>
</evidence>
<accession>A0ABT1U119</accession>
<evidence type="ECO:0000259" key="3">
    <source>
        <dbReference type="Pfam" id="PF08338"/>
    </source>
</evidence>
<dbReference type="Pfam" id="PF01370">
    <property type="entry name" value="Epimerase"/>
    <property type="match status" value="1"/>
</dbReference>
<dbReference type="Pfam" id="PF08338">
    <property type="entry name" value="DUF1731"/>
    <property type="match status" value="1"/>
</dbReference>
<dbReference type="RefSeq" id="WP_256613859.1">
    <property type="nucleotide sequence ID" value="NZ_JANIBK010000010.1"/>
</dbReference>
<dbReference type="NCBIfam" id="TIGR01777">
    <property type="entry name" value="yfcH"/>
    <property type="match status" value="1"/>
</dbReference>
<dbReference type="Gene3D" id="3.40.50.720">
    <property type="entry name" value="NAD(P)-binding Rossmann-like Domain"/>
    <property type="match status" value="1"/>
</dbReference>
<feature type="domain" description="DUF1731" evidence="3">
    <location>
        <begin position="253"/>
        <end position="299"/>
    </location>
</feature>
<dbReference type="InterPro" id="IPR001509">
    <property type="entry name" value="Epimerase_deHydtase"/>
</dbReference>
<dbReference type="InterPro" id="IPR010099">
    <property type="entry name" value="SDR39U1"/>
</dbReference>
<feature type="domain" description="NAD-dependent epimerase/dehydratase" evidence="2">
    <location>
        <begin position="6"/>
        <end position="220"/>
    </location>
</feature>
<dbReference type="InterPro" id="IPR013549">
    <property type="entry name" value="DUF1731"/>
</dbReference>
<name>A0ABT1U119_9GAMM</name>
<evidence type="ECO:0000313" key="4">
    <source>
        <dbReference type="EMBL" id="MCQ8127530.1"/>
    </source>
</evidence>
<keyword evidence="5" id="KW-1185">Reference proteome</keyword>
<dbReference type="PANTHER" id="PTHR11092">
    <property type="entry name" value="SUGAR NUCLEOTIDE EPIMERASE RELATED"/>
    <property type="match status" value="1"/>
</dbReference>
<comment type="similarity">
    <text evidence="1">Belongs to the NAD(P)-dependent epimerase/dehydratase family. SDR39U1 subfamily.</text>
</comment>
<evidence type="ECO:0000313" key="5">
    <source>
        <dbReference type="Proteomes" id="UP001524586"/>
    </source>
</evidence>